<comment type="caution">
    <text evidence="2">The sequence shown here is derived from an EMBL/GenBank/DDBJ whole genome shotgun (WGS) entry which is preliminary data.</text>
</comment>
<proteinExistence type="predicted"/>
<dbReference type="RefSeq" id="WP_115215304.1">
    <property type="nucleotide sequence ID" value="NZ_QKWJ01000067.1"/>
</dbReference>
<organism evidence="2 3">
    <name type="scientific">Cupriavidus lacunae</name>
    <dbReference type="NCBI Taxonomy" id="2666307"/>
    <lineage>
        <taxon>Bacteria</taxon>
        <taxon>Pseudomonadati</taxon>
        <taxon>Pseudomonadota</taxon>
        <taxon>Betaproteobacteria</taxon>
        <taxon>Burkholderiales</taxon>
        <taxon>Burkholderiaceae</taxon>
        <taxon>Cupriavidus</taxon>
    </lineage>
</organism>
<sequence length="548" mass="59558">MTYCKQPNRGLRVLALAAAICTIPRAHAFSIDTGNEDLSVRWDNTLKYSNAFRVHGQSDSMLTGNAFSANTDDGNRNFNRGLISNRVDLLSELDVVYAKRYGVRVSGAAWYDSVYNTSNDNNSPGTANRFSGSYNSFNPTTRTLHGRDAELLDAFMFGGFDLGNTRLNLRAGQHSVLWGESLFFGSNAIAGAMAPVDVIKLASVPSTQFKEAILPVPQVSAQWQLTPAVSLGAFYQFEWRSNRLPAAGSYFSGLDFQPAGGEAMFIPGSPQPLFRGPDQNAKNSGQGGLQLRFSALDTDFGLYAVRFNSKNQQIVNDIVPPGFPSNYHLVYHEGITALGASASHTFGDMQLAIEGSVRHNQDLASTAANDVSALLGTPANNNSNNPAYAVGRTAHINISTLSTLPSSFLAREASLIAEVMWNRVLSVQKNPQALDPNSTRDAWAFRMVLEPTYRQVLPGVDISVPIGFSWSPAGSRSQALGPSLPAENGGDMSIGVKGSYLDVWRFSLAYTHFYGAGRPMMTGFPPTFSYQQFMKDRDFVSLSISRTL</sequence>
<feature type="chain" id="PRO_5016704114" evidence="1">
    <location>
        <begin position="29"/>
        <end position="548"/>
    </location>
</feature>
<dbReference type="InterPro" id="IPR010727">
    <property type="entry name" value="DUF1302"/>
</dbReference>
<keyword evidence="1" id="KW-0732">Signal</keyword>
<protein>
    <submittedName>
        <fullName evidence="2">DUF1302 domain-containing protein</fullName>
    </submittedName>
</protein>
<dbReference type="AlphaFoldDB" id="A0A370NKZ6"/>
<feature type="signal peptide" evidence="1">
    <location>
        <begin position="1"/>
        <end position="28"/>
    </location>
</feature>
<evidence type="ECO:0000256" key="1">
    <source>
        <dbReference type="SAM" id="SignalP"/>
    </source>
</evidence>
<dbReference type="Proteomes" id="UP000255165">
    <property type="component" value="Unassembled WGS sequence"/>
</dbReference>
<dbReference type="EMBL" id="QKWJ01000067">
    <property type="protein sequence ID" value="RDK06272.1"/>
    <property type="molecule type" value="Genomic_DNA"/>
</dbReference>
<dbReference type="Pfam" id="PF06980">
    <property type="entry name" value="DUF1302"/>
    <property type="match status" value="1"/>
</dbReference>
<evidence type="ECO:0000313" key="3">
    <source>
        <dbReference type="Proteomes" id="UP000255165"/>
    </source>
</evidence>
<gene>
    <name evidence="2" type="ORF">DN412_32330</name>
</gene>
<accession>A0A370NKZ6</accession>
<evidence type="ECO:0000313" key="2">
    <source>
        <dbReference type="EMBL" id="RDK06272.1"/>
    </source>
</evidence>
<name>A0A370NKZ6_9BURK</name>
<reference evidence="3" key="1">
    <citation type="submission" date="2018-06" db="EMBL/GenBank/DDBJ databases">
        <authorList>
            <person name="Feng T."/>
            <person name="Jeon C.O."/>
        </authorList>
    </citation>
    <scope>NUCLEOTIDE SEQUENCE [LARGE SCALE GENOMIC DNA]</scope>
    <source>
        <strain evidence="3">S23</strain>
    </source>
</reference>
<keyword evidence="3" id="KW-1185">Reference proteome</keyword>